<dbReference type="Proteomes" id="UP000051621">
    <property type="component" value="Unassembled WGS sequence"/>
</dbReference>
<dbReference type="Gene3D" id="3.60.110.10">
    <property type="entry name" value="Carbon-nitrogen hydrolase"/>
    <property type="match status" value="1"/>
</dbReference>
<evidence type="ECO:0000313" key="3">
    <source>
        <dbReference type="EMBL" id="KRL00295.1"/>
    </source>
</evidence>
<reference evidence="3 4" key="1">
    <citation type="journal article" date="2015" name="Genome Announc.">
        <title>Expanding the biotechnology potential of lactobacilli through comparative genomics of 213 strains and associated genera.</title>
        <authorList>
            <person name="Sun Z."/>
            <person name="Harris H.M."/>
            <person name="McCann A."/>
            <person name="Guo C."/>
            <person name="Argimon S."/>
            <person name="Zhang W."/>
            <person name="Yang X."/>
            <person name="Jeffery I.B."/>
            <person name="Cooney J.C."/>
            <person name="Kagawa T.F."/>
            <person name="Liu W."/>
            <person name="Song Y."/>
            <person name="Salvetti E."/>
            <person name="Wrobel A."/>
            <person name="Rasinkangas P."/>
            <person name="Parkhill J."/>
            <person name="Rea M.C."/>
            <person name="O'Sullivan O."/>
            <person name="Ritari J."/>
            <person name="Douillard F.P."/>
            <person name="Paul Ross R."/>
            <person name="Yang R."/>
            <person name="Briner A.E."/>
            <person name="Felis G.E."/>
            <person name="de Vos W.M."/>
            <person name="Barrangou R."/>
            <person name="Klaenhammer T.R."/>
            <person name="Caufield P.W."/>
            <person name="Cui Y."/>
            <person name="Zhang H."/>
            <person name="O'Toole P.W."/>
        </authorList>
    </citation>
    <scope>NUCLEOTIDE SEQUENCE [LARGE SCALE GENOMIC DNA]</scope>
    <source>
        <strain evidence="3 4">DSM 19910</strain>
    </source>
</reference>
<dbReference type="PATRIC" id="fig|1423731.3.peg.75"/>
<protein>
    <submittedName>
        <fullName evidence="3">Amidohydrolase</fullName>
    </submittedName>
</protein>
<gene>
    <name evidence="3" type="ORF">FC81_GL000072</name>
</gene>
<evidence type="ECO:0000256" key="1">
    <source>
        <dbReference type="ARBA" id="ARBA00010613"/>
    </source>
</evidence>
<evidence type="ECO:0000313" key="4">
    <source>
        <dbReference type="Proteomes" id="UP000051621"/>
    </source>
</evidence>
<dbReference type="Pfam" id="PF00795">
    <property type="entry name" value="CN_hydrolase"/>
    <property type="match status" value="1"/>
</dbReference>
<dbReference type="GO" id="GO:0016787">
    <property type="term" value="F:hydrolase activity"/>
    <property type="evidence" value="ECO:0007669"/>
    <property type="project" value="UniProtKB-KW"/>
</dbReference>
<organism evidence="3 4">
    <name type="scientific">Liquorilactobacillus capillatus DSM 19910</name>
    <dbReference type="NCBI Taxonomy" id="1423731"/>
    <lineage>
        <taxon>Bacteria</taxon>
        <taxon>Bacillati</taxon>
        <taxon>Bacillota</taxon>
        <taxon>Bacilli</taxon>
        <taxon>Lactobacillales</taxon>
        <taxon>Lactobacillaceae</taxon>
        <taxon>Liquorilactobacillus</taxon>
    </lineage>
</organism>
<proteinExistence type="inferred from homology"/>
<sequence>MFREGLKVVEFFGKFVKEIYNKLISIQRGRYKMSLKVSLIQMDVKYGKPDVNYRKVAELVAAAMTEHPDVLILPEMWNIGYALEQLEELADQNGEHTQSFLAALARKYQVNIIGGSVATSKNNFYYNTSYVFDREGKLQSEYDKVHLFGLMHEDQWVTAGTRRNCFKLDNIPAAGVICYDIRFPEWERTLMGEGAKILFVSAQWPRERIKQWQLLLQARAIENQVFVVAVNRVGKSPSGDVFNGHSLVIDPLGNIISNIPVAKEGAFTTKLDLTMLEKIRGEIPVFTDRRPELYD</sequence>
<dbReference type="PANTHER" id="PTHR23088:SF27">
    <property type="entry name" value="DEAMINATED GLUTATHIONE AMIDASE"/>
    <property type="match status" value="1"/>
</dbReference>
<name>A0A0R1LXB8_9LACO</name>
<dbReference type="CDD" id="cd07583">
    <property type="entry name" value="nitrilase_5"/>
    <property type="match status" value="1"/>
</dbReference>
<comment type="caution">
    <text evidence="3">The sequence shown here is derived from an EMBL/GenBank/DDBJ whole genome shotgun (WGS) entry which is preliminary data.</text>
</comment>
<dbReference type="InterPro" id="IPR003010">
    <property type="entry name" value="C-N_Hydrolase"/>
</dbReference>
<dbReference type="STRING" id="1423731.FC81_GL000072"/>
<accession>A0A0R1LXB8</accession>
<dbReference type="EMBL" id="AZEF01000053">
    <property type="protein sequence ID" value="KRL00295.1"/>
    <property type="molecule type" value="Genomic_DNA"/>
</dbReference>
<feature type="domain" description="CN hydrolase" evidence="2">
    <location>
        <begin position="35"/>
        <end position="273"/>
    </location>
</feature>
<dbReference type="PROSITE" id="PS50263">
    <property type="entry name" value="CN_HYDROLASE"/>
    <property type="match status" value="1"/>
</dbReference>
<keyword evidence="4" id="KW-1185">Reference proteome</keyword>
<dbReference type="PANTHER" id="PTHR23088">
    <property type="entry name" value="NITRILASE-RELATED"/>
    <property type="match status" value="1"/>
</dbReference>
<dbReference type="InterPro" id="IPR036526">
    <property type="entry name" value="C-N_Hydrolase_sf"/>
</dbReference>
<dbReference type="AlphaFoldDB" id="A0A0R1LXB8"/>
<keyword evidence="3" id="KW-0378">Hydrolase</keyword>
<comment type="similarity">
    <text evidence="1">Belongs to the carbon-nitrogen hydrolase superfamily. NIT1/NIT2 family.</text>
</comment>
<evidence type="ECO:0000259" key="2">
    <source>
        <dbReference type="PROSITE" id="PS50263"/>
    </source>
</evidence>
<dbReference type="SUPFAM" id="SSF56317">
    <property type="entry name" value="Carbon-nitrogen hydrolase"/>
    <property type="match status" value="1"/>
</dbReference>